<sequence>MSNQTAVTEFLLLGFSDVRELQILHFVVFLVLYLISLLGNLLIITAIALDRHLHTPMYFFLMNLYIIDLGSISVTIPKSMANSLMNTRKISYSGCIVQAFFFVFFSAANFVLLTIMAYDRYIAICQPLHYEMVMNRRTFVQMASSAWISGIFYSALHTGNTFAISFCGGNMVDQFFCEIPQLLKLACSDSYRFEVGFLIFSVCLASSCFVFIIVSYVQIFKAVLRIHSKQGQHKAFSTCLPHLFVISLFICTGTFAYLKPTSSSTSGLNVMVAVVYSVLPPMMNPIIYGMRNKEIKGGFGGGRSSGFGRVFGDTEFSMCVLSWECPYVIFLKGFYERFGQKGLLLTMIKECKRCFCMA</sequence>
<dbReference type="FunFam" id="1.20.1070.10:FF:000037">
    <property type="entry name" value="Olfactory receptor"/>
    <property type="match status" value="1"/>
</dbReference>
<evidence type="ECO:0000256" key="8">
    <source>
        <dbReference type="ARBA" id="ARBA00023040"/>
    </source>
</evidence>
<dbReference type="PROSITE" id="PS00237">
    <property type="entry name" value="G_PROTEIN_RECEP_F1_1"/>
    <property type="match status" value="1"/>
</dbReference>
<keyword evidence="9 13" id="KW-0472">Membrane</keyword>
<keyword evidence="7 13" id="KW-1133">Transmembrane helix</keyword>
<keyword evidence="16" id="KW-1185">Reference proteome</keyword>
<protein>
    <recommendedName>
        <fullName evidence="13">Olfactory receptor</fullName>
    </recommendedName>
</protein>
<evidence type="ECO:0000256" key="11">
    <source>
        <dbReference type="ARBA" id="ARBA00023224"/>
    </source>
</evidence>
<comment type="similarity">
    <text evidence="12">Belongs to the G-protein coupled receptor 1 family.</text>
</comment>
<dbReference type="OrthoDB" id="10319992at2759"/>
<feature type="transmembrane region" description="Helical" evidence="13">
    <location>
        <begin position="139"/>
        <end position="156"/>
    </location>
</feature>
<dbReference type="InterPro" id="IPR000725">
    <property type="entry name" value="Olfact_rcpt"/>
</dbReference>
<name>A0A8C5EXK2_9SAUR</name>
<feature type="domain" description="G-protein coupled receptors family 1 profile" evidence="14">
    <location>
        <begin position="39"/>
        <end position="288"/>
    </location>
</feature>
<feature type="transmembrane region" description="Helical" evidence="13">
    <location>
        <begin position="270"/>
        <end position="288"/>
    </location>
</feature>
<evidence type="ECO:0000313" key="16">
    <source>
        <dbReference type="Proteomes" id="UP000694390"/>
    </source>
</evidence>
<dbReference type="InterPro" id="IPR017452">
    <property type="entry name" value="GPCR_Rhodpsn_7TM"/>
</dbReference>
<proteinExistence type="inferred from homology"/>
<evidence type="ECO:0000256" key="5">
    <source>
        <dbReference type="ARBA" id="ARBA00022692"/>
    </source>
</evidence>
<dbReference type="Gene3D" id="1.20.1070.10">
    <property type="entry name" value="Rhodopsin 7-helix transmembrane proteins"/>
    <property type="match status" value="1"/>
</dbReference>
<dbReference type="Ensembl" id="ENSGEVT00005022446.1">
    <property type="protein sequence ID" value="ENSGEVP00005021378.1"/>
    <property type="gene ID" value="ENSGEVG00005015194.1"/>
</dbReference>
<gene>
    <name evidence="15" type="primary">LOC115641050</name>
</gene>
<reference evidence="15" key="2">
    <citation type="submission" date="2025-09" db="UniProtKB">
        <authorList>
            <consortium name="Ensembl"/>
        </authorList>
    </citation>
    <scope>IDENTIFICATION</scope>
</reference>
<dbReference type="GO" id="GO:0004930">
    <property type="term" value="F:G protein-coupled receptor activity"/>
    <property type="evidence" value="ECO:0007669"/>
    <property type="project" value="UniProtKB-KW"/>
</dbReference>
<dbReference type="InterPro" id="IPR000276">
    <property type="entry name" value="GPCR_Rhodpsn"/>
</dbReference>
<dbReference type="SUPFAM" id="SSF81321">
    <property type="entry name" value="Family A G protein-coupled receptor-like"/>
    <property type="match status" value="1"/>
</dbReference>
<feature type="transmembrane region" description="Helical" evidence="13">
    <location>
        <begin position="56"/>
        <end position="76"/>
    </location>
</feature>
<feature type="transmembrane region" description="Helical" evidence="13">
    <location>
        <begin position="195"/>
        <end position="217"/>
    </location>
</feature>
<dbReference type="GeneID" id="115641050"/>
<dbReference type="PRINTS" id="PR00245">
    <property type="entry name" value="OLFACTORYR"/>
</dbReference>
<organism evidence="15 16">
    <name type="scientific">Gopherus evgoodei</name>
    <name type="common">Goodes thornscrub tortoise</name>
    <dbReference type="NCBI Taxonomy" id="1825980"/>
    <lineage>
        <taxon>Eukaryota</taxon>
        <taxon>Metazoa</taxon>
        <taxon>Chordata</taxon>
        <taxon>Craniata</taxon>
        <taxon>Vertebrata</taxon>
        <taxon>Euteleostomi</taxon>
        <taxon>Archelosauria</taxon>
        <taxon>Testudinata</taxon>
        <taxon>Testudines</taxon>
        <taxon>Cryptodira</taxon>
        <taxon>Durocryptodira</taxon>
        <taxon>Testudinoidea</taxon>
        <taxon>Testudinidae</taxon>
        <taxon>Gopherus</taxon>
    </lineage>
</organism>
<dbReference type="GO" id="GO:0004984">
    <property type="term" value="F:olfactory receptor activity"/>
    <property type="evidence" value="ECO:0007669"/>
    <property type="project" value="InterPro"/>
</dbReference>
<keyword evidence="4 13" id="KW-0716">Sensory transduction</keyword>
<dbReference type="PROSITE" id="PS50262">
    <property type="entry name" value="G_PROTEIN_RECEP_F1_2"/>
    <property type="match status" value="1"/>
</dbReference>
<dbReference type="InterPro" id="IPR050516">
    <property type="entry name" value="Olfactory_GPCR"/>
</dbReference>
<evidence type="ECO:0000256" key="12">
    <source>
        <dbReference type="RuleBase" id="RU000688"/>
    </source>
</evidence>
<dbReference type="CDD" id="cd15227">
    <property type="entry name" value="7tmA_OR14-like"/>
    <property type="match status" value="1"/>
</dbReference>
<dbReference type="RefSeq" id="XP_030400021.1">
    <property type="nucleotide sequence ID" value="XM_030544161.1"/>
</dbReference>
<keyword evidence="10 12" id="KW-0675">Receptor</keyword>
<evidence type="ECO:0000256" key="2">
    <source>
        <dbReference type="ARBA" id="ARBA00004651"/>
    </source>
</evidence>
<evidence type="ECO:0000313" key="15">
    <source>
        <dbReference type="Ensembl" id="ENSGEVP00005021378.1"/>
    </source>
</evidence>
<dbReference type="GeneTree" id="ENSGT01050000244828"/>
<accession>A0A8C5EXK2</accession>
<keyword evidence="5 12" id="KW-0812">Transmembrane</keyword>
<feature type="transmembrane region" description="Helical" evidence="13">
    <location>
        <begin position="96"/>
        <end position="118"/>
    </location>
</feature>
<keyword evidence="8 12" id="KW-0297">G-protein coupled receptor</keyword>
<keyword evidence="11 12" id="KW-0807">Transducer</keyword>
<dbReference type="Pfam" id="PF13853">
    <property type="entry name" value="7tm_4"/>
    <property type="match status" value="1"/>
</dbReference>
<dbReference type="AlphaFoldDB" id="A0A8C5EXK2"/>
<evidence type="ECO:0000256" key="7">
    <source>
        <dbReference type="ARBA" id="ARBA00022989"/>
    </source>
</evidence>
<dbReference type="PRINTS" id="PR00237">
    <property type="entry name" value="GPCRRHODOPSN"/>
</dbReference>
<evidence type="ECO:0000256" key="4">
    <source>
        <dbReference type="ARBA" id="ARBA00022606"/>
    </source>
</evidence>
<evidence type="ECO:0000256" key="1">
    <source>
        <dbReference type="ARBA" id="ARBA00002936"/>
    </source>
</evidence>
<evidence type="ECO:0000256" key="9">
    <source>
        <dbReference type="ARBA" id="ARBA00023136"/>
    </source>
</evidence>
<feature type="transmembrane region" description="Helical" evidence="13">
    <location>
        <begin position="238"/>
        <end position="258"/>
    </location>
</feature>
<dbReference type="RefSeq" id="XP_030400022.1">
    <property type="nucleotide sequence ID" value="XM_030544162.1"/>
</dbReference>
<evidence type="ECO:0000256" key="3">
    <source>
        <dbReference type="ARBA" id="ARBA00022475"/>
    </source>
</evidence>
<feature type="transmembrane region" description="Helical" evidence="13">
    <location>
        <begin position="23"/>
        <end position="49"/>
    </location>
</feature>
<evidence type="ECO:0000256" key="6">
    <source>
        <dbReference type="ARBA" id="ARBA00022725"/>
    </source>
</evidence>
<comment type="function">
    <text evidence="1">Odorant receptor.</text>
</comment>
<keyword evidence="3 13" id="KW-1003">Cell membrane</keyword>
<evidence type="ECO:0000256" key="13">
    <source>
        <dbReference type="RuleBase" id="RU363047"/>
    </source>
</evidence>
<evidence type="ECO:0000256" key="10">
    <source>
        <dbReference type="ARBA" id="ARBA00023170"/>
    </source>
</evidence>
<keyword evidence="6 13" id="KW-0552">Olfaction</keyword>
<dbReference type="Proteomes" id="UP000694390">
    <property type="component" value="Unassembled WGS sequence"/>
</dbReference>
<dbReference type="PANTHER" id="PTHR26452">
    <property type="entry name" value="OLFACTORY RECEPTOR"/>
    <property type="match status" value="1"/>
</dbReference>
<dbReference type="GO" id="GO:0005886">
    <property type="term" value="C:plasma membrane"/>
    <property type="evidence" value="ECO:0007669"/>
    <property type="project" value="UniProtKB-SubCell"/>
</dbReference>
<evidence type="ECO:0000259" key="14">
    <source>
        <dbReference type="PROSITE" id="PS50262"/>
    </source>
</evidence>
<reference evidence="15" key="1">
    <citation type="submission" date="2025-08" db="UniProtKB">
        <authorList>
            <consortium name="Ensembl"/>
        </authorList>
    </citation>
    <scope>IDENTIFICATION</scope>
</reference>
<comment type="subcellular location">
    <subcellularLocation>
        <location evidence="2 13">Cell membrane</location>
        <topology evidence="2 13">Multi-pass membrane protein</topology>
    </subcellularLocation>
</comment>
<dbReference type="RefSeq" id="XP_030400020.1">
    <property type="nucleotide sequence ID" value="XM_030544160.1"/>
</dbReference>